<protein>
    <submittedName>
        <fullName evidence="1">CRISPR-associated DxTHG motif protein</fullName>
    </submittedName>
</protein>
<organism evidence="1 2">
    <name type="scientific">Hornefia butyriciproducens</name>
    <dbReference type="NCBI Taxonomy" id="2652293"/>
    <lineage>
        <taxon>Bacteria</taxon>
        <taxon>Bacillati</taxon>
        <taxon>Bacillota</taxon>
        <taxon>Clostridia</taxon>
        <taxon>Peptostreptococcales</taxon>
        <taxon>Anaerovoracaceae</taxon>
        <taxon>Hornefia</taxon>
    </lineage>
</organism>
<dbReference type="Proteomes" id="UP000474676">
    <property type="component" value="Unassembled WGS sequence"/>
</dbReference>
<reference evidence="1 2" key="1">
    <citation type="submission" date="2019-08" db="EMBL/GenBank/DDBJ databases">
        <title>In-depth cultivation of the pig gut microbiome towards novel bacterial diversity and tailored functional studies.</title>
        <authorList>
            <person name="Wylensek D."/>
            <person name="Hitch T.C.A."/>
            <person name="Clavel T."/>
        </authorList>
    </citation>
    <scope>NUCLEOTIDE SEQUENCE [LARGE SCALE GENOMIC DNA]</scope>
    <source>
        <strain evidence="1 2">WCA-MUC-591-APC-3H</strain>
    </source>
</reference>
<evidence type="ECO:0000313" key="2">
    <source>
        <dbReference type="Proteomes" id="UP000474676"/>
    </source>
</evidence>
<comment type="caution">
    <text evidence="1">The sequence shown here is derived from an EMBL/GenBank/DDBJ whole genome shotgun (WGS) entry which is preliminary data.</text>
</comment>
<name>A0A6L5Y535_9FIRM</name>
<gene>
    <name evidence="1" type="ORF">FYJ64_00990</name>
</gene>
<accession>A0A6L5Y535</accession>
<keyword evidence="2" id="KW-1185">Reference proteome</keyword>
<dbReference type="EMBL" id="VUMZ01000001">
    <property type="protein sequence ID" value="MST50907.1"/>
    <property type="molecule type" value="Genomic_DNA"/>
</dbReference>
<sequence>MSHLHCHSFRFSPVVMYRCR</sequence>
<proteinExistence type="predicted"/>
<dbReference type="AlphaFoldDB" id="A0A6L5Y535"/>
<evidence type="ECO:0000313" key="1">
    <source>
        <dbReference type="EMBL" id="MST50907.1"/>
    </source>
</evidence>